<comment type="caution">
    <text evidence="2">The sequence shown here is derived from an EMBL/GenBank/DDBJ whole genome shotgun (WGS) entry which is preliminary data.</text>
</comment>
<dbReference type="EMBL" id="CAJJDM010000036">
    <property type="protein sequence ID" value="CAD8065553.1"/>
    <property type="molecule type" value="Genomic_DNA"/>
</dbReference>
<dbReference type="EMBL" id="CAJJDM010000036">
    <property type="protein sequence ID" value="CAD8065551.1"/>
    <property type="molecule type" value="Genomic_DNA"/>
</dbReference>
<proteinExistence type="predicted"/>
<dbReference type="AlphaFoldDB" id="A0A8S1LGG3"/>
<feature type="coiled-coil region" evidence="1">
    <location>
        <begin position="38"/>
        <end position="65"/>
    </location>
</feature>
<keyword evidence="4" id="KW-1185">Reference proteome</keyword>
<reference evidence="2" key="1">
    <citation type="submission" date="2021-01" db="EMBL/GenBank/DDBJ databases">
        <authorList>
            <consortium name="Genoscope - CEA"/>
            <person name="William W."/>
        </authorList>
    </citation>
    <scope>NUCLEOTIDE SEQUENCE</scope>
</reference>
<evidence type="ECO:0000313" key="4">
    <source>
        <dbReference type="Proteomes" id="UP000688137"/>
    </source>
</evidence>
<keyword evidence="1" id="KW-0175">Coiled coil</keyword>
<organism evidence="2 4">
    <name type="scientific">Paramecium primaurelia</name>
    <dbReference type="NCBI Taxonomy" id="5886"/>
    <lineage>
        <taxon>Eukaryota</taxon>
        <taxon>Sar</taxon>
        <taxon>Alveolata</taxon>
        <taxon>Ciliophora</taxon>
        <taxon>Intramacronucleata</taxon>
        <taxon>Oligohymenophorea</taxon>
        <taxon>Peniculida</taxon>
        <taxon>Parameciidae</taxon>
        <taxon>Paramecium</taxon>
    </lineage>
</organism>
<evidence type="ECO:0000256" key="1">
    <source>
        <dbReference type="SAM" id="Coils"/>
    </source>
</evidence>
<gene>
    <name evidence="2" type="ORF">PPRIM_AZ9-3.1.T0370329</name>
    <name evidence="3" type="ORF">PPRIM_AZ9-3.1.T0370330</name>
</gene>
<accession>A0A8S1LGG3</accession>
<evidence type="ECO:0000313" key="3">
    <source>
        <dbReference type="EMBL" id="CAD8065553.1"/>
    </source>
</evidence>
<dbReference type="Proteomes" id="UP000688137">
    <property type="component" value="Unassembled WGS sequence"/>
</dbReference>
<sequence>MDFVIIEMDGIKVVVAKDGEYIYTNLMGTRGFDKEYEHREYEKMNAEQEKQCAEAMKLLDEKLAQMEKFEYEEDNQVDKDDQNDKLDCQKGDVALFKNEVVQQQPPVQQKKEQIKELQQQFKLEESEEHIKQESE</sequence>
<name>A0A8S1LGG3_PARPR</name>
<protein>
    <submittedName>
        <fullName evidence="2">Uncharacterized protein</fullName>
    </submittedName>
</protein>
<evidence type="ECO:0000313" key="2">
    <source>
        <dbReference type="EMBL" id="CAD8065551.1"/>
    </source>
</evidence>